<gene>
    <name evidence="3" type="ordered locus">AALP_Aa7g145500</name>
</gene>
<dbReference type="GO" id="GO:0003676">
    <property type="term" value="F:nucleic acid binding"/>
    <property type="evidence" value="ECO:0007669"/>
    <property type="project" value="InterPro"/>
</dbReference>
<reference evidence="4" key="1">
    <citation type="journal article" date="2015" name="Nat. Plants">
        <title>Genome expansion of Arabis alpina linked with retrotransposition and reduced symmetric DNA methylation.</title>
        <authorList>
            <person name="Willing E.M."/>
            <person name="Rawat V."/>
            <person name="Mandakova T."/>
            <person name="Maumus F."/>
            <person name="James G.V."/>
            <person name="Nordstroem K.J."/>
            <person name="Becker C."/>
            <person name="Warthmann N."/>
            <person name="Chica C."/>
            <person name="Szarzynska B."/>
            <person name="Zytnicki M."/>
            <person name="Albani M.C."/>
            <person name="Kiefer C."/>
            <person name="Bergonzi S."/>
            <person name="Castaings L."/>
            <person name="Mateos J.L."/>
            <person name="Berns M.C."/>
            <person name="Bujdoso N."/>
            <person name="Piofczyk T."/>
            <person name="de Lorenzo L."/>
            <person name="Barrero-Sicilia C."/>
            <person name="Mateos I."/>
            <person name="Piednoel M."/>
            <person name="Hagmann J."/>
            <person name="Chen-Min-Tao R."/>
            <person name="Iglesias-Fernandez R."/>
            <person name="Schuster S.C."/>
            <person name="Alonso-Blanco C."/>
            <person name="Roudier F."/>
            <person name="Carbonero P."/>
            <person name="Paz-Ares J."/>
            <person name="Davis S.J."/>
            <person name="Pecinka A."/>
            <person name="Quesneville H."/>
            <person name="Colot V."/>
            <person name="Lysak M.A."/>
            <person name="Weigel D."/>
            <person name="Coupland G."/>
            <person name="Schneeberger K."/>
        </authorList>
    </citation>
    <scope>NUCLEOTIDE SEQUENCE [LARGE SCALE GENOMIC DNA]</scope>
    <source>
        <strain evidence="4">cv. Pajares</strain>
    </source>
</reference>
<dbReference type="OMA" id="KWVARKL"/>
<evidence type="ECO:0000313" key="3">
    <source>
        <dbReference type="EMBL" id="KFK29522.1"/>
    </source>
</evidence>
<evidence type="ECO:0000313" key="4">
    <source>
        <dbReference type="Proteomes" id="UP000029120"/>
    </source>
</evidence>
<dbReference type="InterPro" id="IPR012337">
    <property type="entry name" value="RNaseH-like_sf"/>
</dbReference>
<dbReference type="GO" id="GO:0004523">
    <property type="term" value="F:RNA-DNA hybrid ribonuclease activity"/>
    <property type="evidence" value="ECO:0007669"/>
    <property type="project" value="InterPro"/>
</dbReference>
<feature type="domain" description="RNase H type-1" evidence="2">
    <location>
        <begin position="84"/>
        <end position="212"/>
    </location>
</feature>
<evidence type="ECO:0000259" key="2">
    <source>
        <dbReference type="PROSITE" id="PS50879"/>
    </source>
</evidence>
<dbReference type="InterPro" id="IPR036397">
    <property type="entry name" value="RNaseH_sf"/>
</dbReference>
<dbReference type="eggNOG" id="KOG0017">
    <property type="taxonomic scope" value="Eukaryota"/>
</dbReference>
<dbReference type="InterPro" id="IPR002156">
    <property type="entry name" value="RNaseH_domain"/>
</dbReference>
<organism evidence="3 4">
    <name type="scientific">Arabis alpina</name>
    <name type="common">Alpine rock-cress</name>
    <dbReference type="NCBI Taxonomy" id="50452"/>
    <lineage>
        <taxon>Eukaryota</taxon>
        <taxon>Viridiplantae</taxon>
        <taxon>Streptophyta</taxon>
        <taxon>Embryophyta</taxon>
        <taxon>Tracheophyta</taxon>
        <taxon>Spermatophyta</taxon>
        <taxon>Magnoliopsida</taxon>
        <taxon>eudicotyledons</taxon>
        <taxon>Gunneridae</taxon>
        <taxon>Pentapetalae</taxon>
        <taxon>rosids</taxon>
        <taxon>malvids</taxon>
        <taxon>Brassicales</taxon>
        <taxon>Brassicaceae</taxon>
        <taxon>Arabideae</taxon>
        <taxon>Arabis</taxon>
    </lineage>
</organism>
<dbReference type="Proteomes" id="UP000029120">
    <property type="component" value="Chromosome 7"/>
</dbReference>
<dbReference type="PANTHER" id="PTHR48475:SF2">
    <property type="entry name" value="RIBONUCLEASE H"/>
    <property type="match status" value="1"/>
</dbReference>
<proteinExistence type="predicted"/>
<name>A0A087GI20_ARAAL</name>
<accession>A0A087GI20</accession>
<dbReference type="PANTHER" id="PTHR48475">
    <property type="entry name" value="RIBONUCLEASE H"/>
    <property type="match status" value="1"/>
</dbReference>
<dbReference type="Gene3D" id="3.30.420.10">
    <property type="entry name" value="Ribonuclease H-like superfamily/Ribonuclease H"/>
    <property type="match status" value="1"/>
</dbReference>
<dbReference type="Gramene" id="KFK29522">
    <property type="protein sequence ID" value="KFK29522"/>
    <property type="gene ID" value="AALP_AA7G145500"/>
</dbReference>
<dbReference type="PROSITE" id="PS50879">
    <property type="entry name" value="RNASE_H_1"/>
    <property type="match status" value="1"/>
</dbReference>
<dbReference type="CDD" id="cd09279">
    <property type="entry name" value="RNase_HI_like"/>
    <property type="match status" value="1"/>
</dbReference>
<dbReference type="SUPFAM" id="SSF53098">
    <property type="entry name" value="Ribonuclease H-like"/>
    <property type="match status" value="1"/>
</dbReference>
<sequence>MAARKLRPYFQSHSIIVLSTFPLRSVLHSPSQSGRLAKWAIELSEYDIEYRGRSCAKSQVLADFLLELPEEDAAKDGSPQERALSGEWQLHVDGSSSQSGFGVGIRLTSPIGEILEQSFRLGFKASNNEAEYEAILAGMRFARALNIEEISVFSDSQLVVSQFSDEYVTKDKRMEAYLGLAKKLAAQFKNTLTRIPRGENVNADALANLASTSDPALKRIIPVKFIEFPSILPAVSLAITTRSQAAKNTKEKNGEDIVMTDATEDDVGTSDAAENTPPPRADLDPSRLPIATYQPDEAPTVAAEPEYGCDEKWMDQIRGYIYDGEVQKHKWVARKLRV</sequence>
<keyword evidence="4" id="KW-1185">Reference proteome</keyword>
<dbReference type="AlphaFoldDB" id="A0A087GI20"/>
<feature type="region of interest" description="Disordered" evidence="1">
    <location>
        <begin position="245"/>
        <end position="300"/>
    </location>
</feature>
<dbReference type="EMBL" id="CM002875">
    <property type="protein sequence ID" value="KFK29522.1"/>
    <property type="molecule type" value="Genomic_DNA"/>
</dbReference>
<protein>
    <recommendedName>
        <fullName evidence="2">RNase H type-1 domain-containing protein</fullName>
    </recommendedName>
</protein>
<evidence type="ECO:0000256" key="1">
    <source>
        <dbReference type="SAM" id="MobiDB-lite"/>
    </source>
</evidence>
<dbReference type="OrthoDB" id="1112766at2759"/>
<dbReference type="Pfam" id="PF13456">
    <property type="entry name" value="RVT_3"/>
    <property type="match status" value="1"/>
</dbReference>